<evidence type="ECO:0000259" key="7">
    <source>
        <dbReference type="Pfam" id="PF04153"/>
    </source>
</evidence>
<comment type="caution">
    <text evidence="9">The sequence shown here is derived from an EMBL/GenBank/DDBJ whole genome shotgun (WGS) entry which is preliminary data.</text>
</comment>
<keyword evidence="5" id="KW-0804">Transcription</keyword>
<dbReference type="GO" id="GO:0030015">
    <property type="term" value="C:CCR4-NOT core complex"/>
    <property type="evidence" value="ECO:0007669"/>
    <property type="project" value="InterPro"/>
</dbReference>
<evidence type="ECO:0000259" key="8">
    <source>
        <dbReference type="Pfam" id="PF22594"/>
    </source>
</evidence>
<reference evidence="9" key="1">
    <citation type="submission" date="2022-10" db="EMBL/GenBank/DDBJ databases">
        <title>Novel sulphate-reducing endosymbionts in the free-living metamonad Anaeramoeba.</title>
        <authorList>
            <person name="Jerlstrom-Hultqvist J."/>
            <person name="Cepicka I."/>
            <person name="Gallot-Lavallee L."/>
            <person name="Salas-Leiva D."/>
            <person name="Curtis B.A."/>
            <person name="Zahonova K."/>
            <person name="Pipaliya S."/>
            <person name="Dacks J."/>
            <person name="Roger A.J."/>
        </authorList>
    </citation>
    <scope>NUCLEOTIDE SEQUENCE</scope>
    <source>
        <strain evidence="9">BMAN</strain>
    </source>
</reference>
<dbReference type="InterPro" id="IPR038635">
    <property type="entry name" value="CCR4-NOT_su2/3/5_C_sf"/>
</dbReference>
<sequence>MIPSKPMCVESYSDYPPLGRFAVRDMRQTVAVGVIKTIEKKNRSQTYKSCSKEEMKGSIYKKNTNFTKNSQIHQIINLSHQQIDQKQINESMEIKNHHKHLKHQQKQKHQMKQHKQNQEKKKRKTTINETTKPTEKEIETKKFNEEEENILKMLDRSMKSTPEIQKQAPNIINKLDLETLFYIFYFEPGTYQQYLAAKRLKQNGWSFHTQLSTWFHRKEFPEQTTETYERGAYVHFDFKDDWKEKSLDSFQFDYQYLENELK</sequence>
<evidence type="ECO:0000313" key="10">
    <source>
        <dbReference type="Proteomes" id="UP001149090"/>
    </source>
</evidence>
<dbReference type="PANTHER" id="PTHR23326">
    <property type="entry name" value="CCR4 NOT-RELATED"/>
    <property type="match status" value="1"/>
</dbReference>
<dbReference type="Gene3D" id="2.40.30.10">
    <property type="entry name" value="Translation factors"/>
    <property type="match status" value="1"/>
</dbReference>
<dbReference type="AlphaFoldDB" id="A0A9Q0RG06"/>
<keyword evidence="4" id="KW-0342">GTP-binding</keyword>
<accession>A0A9Q0RG06</accession>
<keyword evidence="2" id="KW-0547">Nucleotide-binding</keyword>
<dbReference type="Gene3D" id="2.30.30.1020">
    <property type="entry name" value="CCR4-NOT complex subunit 2/3/5, C-terminal domain"/>
    <property type="match status" value="1"/>
</dbReference>
<feature type="region of interest" description="Disordered" evidence="6">
    <location>
        <begin position="96"/>
        <end position="136"/>
    </location>
</feature>
<dbReference type="InterPro" id="IPR007282">
    <property type="entry name" value="NOT2/3/5_C"/>
</dbReference>
<feature type="domain" description="GTP-eEF1A C-terminal" evidence="8">
    <location>
        <begin position="2"/>
        <end position="36"/>
    </location>
</feature>
<dbReference type="GO" id="GO:0006355">
    <property type="term" value="P:regulation of DNA-templated transcription"/>
    <property type="evidence" value="ECO:0007669"/>
    <property type="project" value="InterPro"/>
</dbReference>
<dbReference type="InterPro" id="IPR054696">
    <property type="entry name" value="GTP-eEF1A_C"/>
</dbReference>
<feature type="compositionally biased region" description="Basic residues" evidence="6">
    <location>
        <begin position="96"/>
        <end position="125"/>
    </location>
</feature>
<evidence type="ECO:0000256" key="6">
    <source>
        <dbReference type="SAM" id="MobiDB-lite"/>
    </source>
</evidence>
<proteinExistence type="inferred from homology"/>
<evidence type="ECO:0000256" key="5">
    <source>
        <dbReference type="ARBA" id="ARBA00023163"/>
    </source>
</evidence>
<evidence type="ECO:0000256" key="2">
    <source>
        <dbReference type="ARBA" id="ARBA00022741"/>
    </source>
</evidence>
<feature type="domain" description="NOT2/NOT3/NOT5 C-terminal" evidence="7">
    <location>
        <begin position="140"/>
        <end position="257"/>
    </location>
</feature>
<keyword evidence="3" id="KW-0805">Transcription regulation</keyword>
<dbReference type="InterPro" id="IPR040168">
    <property type="entry name" value="Not2/3/5"/>
</dbReference>
<dbReference type="GO" id="GO:0005525">
    <property type="term" value="F:GTP binding"/>
    <property type="evidence" value="ECO:0007669"/>
    <property type="project" value="UniProtKB-KW"/>
</dbReference>
<dbReference type="SUPFAM" id="SSF50465">
    <property type="entry name" value="EF-Tu/eEF-1alpha/eIF2-gamma C-terminal domain"/>
    <property type="match status" value="1"/>
</dbReference>
<organism evidence="9 10">
    <name type="scientific">Anaeramoeba ignava</name>
    <name type="common">Anaerobic marine amoeba</name>
    <dbReference type="NCBI Taxonomy" id="1746090"/>
    <lineage>
        <taxon>Eukaryota</taxon>
        <taxon>Metamonada</taxon>
        <taxon>Anaeramoebidae</taxon>
        <taxon>Anaeramoeba</taxon>
    </lineage>
</organism>
<dbReference type="Pfam" id="PF22594">
    <property type="entry name" value="GTP-eEF1A_C"/>
    <property type="match status" value="1"/>
</dbReference>
<dbReference type="OrthoDB" id="293823at2759"/>
<dbReference type="InterPro" id="IPR009001">
    <property type="entry name" value="Transl_elong_EF1A/Init_IF2_C"/>
</dbReference>
<evidence type="ECO:0000313" key="9">
    <source>
        <dbReference type="EMBL" id="KAJ5078654.1"/>
    </source>
</evidence>
<name>A0A9Q0RG06_ANAIG</name>
<evidence type="ECO:0000256" key="1">
    <source>
        <dbReference type="ARBA" id="ARBA00007682"/>
    </source>
</evidence>
<gene>
    <name evidence="9" type="ORF">M0811_14799</name>
</gene>
<comment type="similarity">
    <text evidence="1">Belongs to the CNOT2/3/5 family.</text>
</comment>
<dbReference type="Pfam" id="PF04153">
    <property type="entry name" value="NOT2_3_5_C"/>
    <property type="match status" value="1"/>
</dbReference>
<evidence type="ECO:0000256" key="4">
    <source>
        <dbReference type="ARBA" id="ARBA00023134"/>
    </source>
</evidence>
<dbReference type="EMBL" id="JAPDFW010000051">
    <property type="protein sequence ID" value="KAJ5078654.1"/>
    <property type="molecule type" value="Genomic_DNA"/>
</dbReference>
<evidence type="ECO:0000256" key="3">
    <source>
        <dbReference type="ARBA" id="ARBA00023015"/>
    </source>
</evidence>
<protein>
    <submittedName>
        <fullName evidence="9">Ccr4-not transcription complex subunit 3</fullName>
    </submittedName>
</protein>
<keyword evidence="10" id="KW-1185">Reference proteome</keyword>
<dbReference type="Proteomes" id="UP001149090">
    <property type="component" value="Unassembled WGS sequence"/>
</dbReference>
<dbReference type="OMA" id="WVHLISH"/>